<reference evidence="4" key="1">
    <citation type="submission" date="2022-11" db="UniProtKB">
        <authorList>
            <consortium name="WormBaseParasite"/>
        </authorList>
    </citation>
    <scope>IDENTIFICATION</scope>
</reference>
<dbReference type="WBParaSite" id="Gr19_v10_g9610.t1">
    <property type="protein sequence ID" value="Gr19_v10_g9610.t1"/>
    <property type="gene ID" value="Gr19_v10_g9610"/>
</dbReference>
<keyword evidence="1" id="KW-0175">Coiled coil</keyword>
<evidence type="ECO:0000313" key="3">
    <source>
        <dbReference type="Proteomes" id="UP000887572"/>
    </source>
</evidence>
<evidence type="ECO:0000313" key="4">
    <source>
        <dbReference type="WBParaSite" id="Gr19_v10_g9610.t1"/>
    </source>
</evidence>
<keyword evidence="3" id="KW-1185">Reference proteome</keyword>
<dbReference type="SMART" id="SM00449">
    <property type="entry name" value="SPRY"/>
    <property type="match status" value="1"/>
</dbReference>
<dbReference type="InterPro" id="IPR013320">
    <property type="entry name" value="ConA-like_dom_sf"/>
</dbReference>
<name>A0A914IGA4_GLORO</name>
<dbReference type="Pfam" id="PF00622">
    <property type="entry name" value="SPRY"/>
    <property type="match status" value="1"/>
</dbReference>
<sequence>MPISTESTNEGGITADQEHLWPTFANLDPSEELRLLRARIAQLERQQSINSSTSSSAGFDLVAQNGKRRRIEEAEGGNEETKELQCNEHEEKLNNFLRKLVEEQDKKFAEQKEMDRQMLQKHIDKGMNQLKGELIAKLEEYQKQQQQNMVHLQKALAVLNDGTGKGLTLQNRWDSAACHNEITLIEPNRLIIEITGTNSGIYSVFAERPMPKKYAGIFYYEVGILAKKGGIRIGLATKKMPLDKLVGSCEGTFAYESNGILWGHASKGCCQNDGRPFIDEDGIPLCGVGDVVGCGVNLATRQIIYTKNGQRLDTAGLFVNSAADLFPCVSVLLPGDKIEANFGPTFKYSPDNENKFFF</sequence>
<dbReference type="AlphaFoldDB" id="A0A914IGA4"/>
<evidence type="ECO:0000256" key="1">
    <source>
        <dbReference type="SAM" id="Coils"/>
    </source>
</evidence>
<dbReference type="InterPro" id="IPR003877">
    <property type="entry name" value="SPRY_dom"/>
</dbReference>
<dbReference type="InterPro" id="IPR001870">
    <property type="entry name" value="B30.2/SPRY"/>
</dbReference>
<feature type="domain" description="B30.2/SPRY" evidence="2">
    <location>
        <begin position="151"/>
        <end position="347"/>
    </location>
</feature>
<evidence type="ECO:0000259" key="2">
    <source>
        <dbReference type="PROSITE" id="PS50188"/>
    </source>
</evidence>
<feature type="coiled-coil region" evidence="1">
    <location>
        <begin position="79"/>
        <end position="155"/>
    </location>
</feature>
<organism evidence="3 4">
    <name type="scientific">Globodera rostochiensis</name>
    <name type="common">Golden nematode worm</name>
    <name type="synonym">Heterodera rostochiensis</name>
    <dbReference type="NCBI Taxonomy" id="31243"/>
    <lineage>
        <taxon>Eukaryota</taxon>
        <taxon>Metazoa</taxon>
        <taxon>Ecdysozoa</taxon>
        <taxon>Nematoda</taxon>
        <taxon>Chromadorea</taxon>
        <taxon>Rhabditida</taxon>
        <taxon>Tylenchina</taxon>
        <taxon>Tylenchomorpha</taxon>
        <taxon>Tylenchoidea</taxon>
        <taxon>Heteroderidae</taxon>
        <taxon>Heteroderinae</taxon>
        <taxon>Globodera</taxon>
    </lineage>
</organism>
<protein>
    <submittedName>
        <fullName evidence="4">B30.2/SPRY domain-containing protein</fullName>
    </submittedName>
</protein>
<accession>A0A914IGA4</accession>
<proteinExistence type="predicted"/>
<dbReference type="CDD" id="cd12885">
    <property type="entry name" value="SPRY_RanBP_like"/>
    <property type="match status" value="1"/>
</dbReference>
<dbReference type="PROSITE" id="PS50188">
    <property type="entry name" value="B302_SPRY"/>
    <property type="match status" value="1"/>
</dbReference>
<dbReference type="InterPro" id="IPR043136">
    <property type="entry name" value="B30.2/SPRY_sf"/>
</dbReference>
<dbReference type="Gene3D" id="2.60.120.920">
    <property type="match status" value="1"/>
</dbReference>
<dbReference type="InterPro" id="IPR044736">
    <property type="entry name" value="Gid1/RanBPM/SPLA_SPRY"/>
</dbReference>
<dbReference type="Proteomes" id="UP000887572">
    <property type="component" value="Unplaced"/>
</dbReference>
<dbReference type="SUPFAM" id="SSF49899">
    <property type="entry name" value="Concanavalin A-like lectins/glucanases"/>
    <property type="match status" value="1"/>
</dbReference>